<evidence type="ECO:0000256" key="1">
    <source>
        <dbReference type="ARBA" id="ARBA00006484"/>
    </source>
</evidence>
<feature type="domain" description="Ketoreductase" evidence="2">
    <location>
        <begin position="6"/>
        <end position="192"/>
    </location>
</feature>
<dbReference type="GeneID" id="303486487"/>
<dbReference type="InterPro" id="IPR002347">
    <property type="entry name" value="SDR_fam"/>
</dbReference>
<dbReference type="InterPro" id="IPR057326">
    <property type="entry name" value="KR_dom"/>
</dbReference>
<dbReference type="InterPro" id="IPR020904">
    <property type="entry name" value="Sc_DH/Rdtase_CS"/>
</dbReference>
<protein>
    <submittedName>
        <fullName evidence="3">Oxidoreductase</fullName>
    </submittedName>
</protein>
<dbReference type="PANTHER" id="PTHR42879:SF2">
    <property type="entry name" value="3-OXOACYL-[ACYL-CARRIER-PROTEIN] REDUCTASE FABG"/>
    <property type="match status" value="1"/>
</dbReference>
<dbReference type="RefSeq" id="WP_069049814.1">
    <property type="nucleotide sequence ID" value="NZ_CP020083.1"/>
</dbReference>
<evidence type="ECO:0000259" key="2">
    <source>
        <dbReference type="SMART" id="SM00822"/>
    </source>
</evidence>
<dbReference type="CDD" id="cd05233">
    <property type="entry name" value="SDR_c"/>
    <property type="match status" value="1"/>
</dbReference>
<evidence type="ECO:0000313" key="4">
    <source>
        <dbReference type="Proteomes" id="UP000258016"/>
    </source>
</evidence>
<sequence length="262" mass="27878">MTSDRQVAIITGAGSGIGLETARMLHGQGMAVVGVGRNPEKLAALKEAIADPARLATIAVDIAADAAPQAIVQLALDRFGRIDFLINNAGLGSPKPLDETDDAMLDEFLGVMLRAPFRLCREAIGHMKPGSGVVNVTSTFAMIGGKRGGAYSAAKGGLKSLTEHMACEYGPRGIRSNCVAPGVTMTDMVRHRFEDETFRRVNIETTPYPRLSEVEDVASTIAFLCSPGGEMINGQTITVDGGWTKTKYLSPRVLNSVWSDPE</sequence>
<evidence type="ECO:0000313" key="3">
    <source>
        <dbReference type="EMBL" id="ASR52256.1"/>
    </source>
</evidence>
<dbReference type="Gene3D" id="3.40.50.720">
    <property type="entry name" value="NAD(P)-binding Rossmann-like Domain"/>
    <property type="match status" value="1"/>
</dbReference>
<keyword evidence="4" id="KW-1185">Reference proteome</keyword>
<gene>
    <name evidence="3" type="ORF">B5J99_12970</name>
</gene>
<dbReference type="PROSITE" id="PS00061">
    <property type="entry name" value="ADH_SHORT"/>
    <property type="match status" value="1"/>
</dbReference>
<dbReference type="PRINTS" id="PR00080">
    <property type="entry name" value="SDRFAMILY"/>
</dbReference>
<accession>A0ABM6M8K9</accession>
<name>A0ABM6M8K9_9SPHN</name>
<dbReference type="EMBL" id="CP020083">
    <property type="protein sequence ID" value="ASR52256.1"/>
    <property type="molecule type" value="Genomic_DNA"/>
</dbReference>
<dbReference type="PANTHER" id="PTHR42879">
    <property type="entry name" value="3-OXOACYL-(ACYL-CARRIER-PROTEIN) REDUCTASE"/>
    <property type="match status" value="1"/>
</dbReference>
<dbReference type="SUPFAM" id="SSF51735">
    <property type="entry name" value="NAD(P)-binding Rossmann-fold domains"/>
    <property type="match status" value="1"/>
</dbReference>
<dbReference type="Proteomes" id="UP000258016">
    <property type="component" value="Chromosome"/>
</dbReference>
<proteinExistence type="inferred from homology"/>
<dbReference type="InterPro" id="IPR050259">
    <property type="entry name" value="SDR"/>
</dbReference>
<reference evidence="3 4" key="1">
    <citation type="submission" date="2017-03" db="EMBL/GenBank/DDBJ databases">
        <title>Complete genome sequence of Blastomonas fulva degrading microcsystin LR.</title>
        <authorList>
            <person name="Lee H.-g."/>
            <person name="Jin L."/>
            <person name="oh H.-M."/>
        </authorList>
    </citation>
    <scope>NUCLEOTIDE SEQUENCE [LARGE SCALE GENOMIC DNA]</scope>
    <source>
        <strain evidence="3 4">T2</strain>
    </source>
</reference>
<dbReference type="PRINTS" id="PR00081">
    <property type="entry name" value="GDHRDH"/>
</dbReference>
<comment type="similarity">
    <text evidence="1">Belongs to the short-chain dehydrogenases/reductases (SDR) family.</text>
</comment>
<dbReference type="Pfam" id="PF13561">
    <property type="entry name" value="adh_short_C2"/>
    <property type="match status" value="1"/>
</dbReference>
<dbReference type="InterPro" id="IPR036291">
    <property type="entry name" value="NAD(P)-bd_dom_sf"/>
</dbReference>
<organism evidence="3 4">
    <name type="scientific">Blastomonas fulva</name>
    <dbReference type="NCBI Taxonomy" id="1550728"/>
    <lineage>
        <taxon>Bacteria</taxon>
        <taxon>Pseudomonadati</taxon>
        <taxon>Pseudomonadota</taxon>
        <taxon>Alphaproteobacteria</taxon>
        <taxon>Sphingomonadales</taxon>
        <taxon>Sphingomonadaceae</taxon>
        <taxon>Blastomonas</taxon>
    </lineage>
</organism>
<dbReference type="SMART" id="SM00822">
    <property type="entry name" value="PKS_KR"/>
    <property type="match status" value="1"/>
</dbReference>